<feature type="transmembrane region" description="Helical" evidence="1">
    <location>
        <begin position="16"/>
        <end position="35"/>
    </location>
</feature>
<dbReference type="EMBL" id="RWIS01000003">
    <property type="protein sequence ID" value="RSK35504.1"/>
    <property type="molecule type" value="Genomic_DNA"/>
</dbReference>
<evidence type="ECO:0000313" key="3">
    <source>
        <dbReference type="Proteomes" id="UP000280066"/>
    </source>
</evidence>
<reference evidence="2 3" key="1">
    <citation type="submission" date="2018-12" db="EMBL/GenBank/DDBJ databases">
        <authorList>
            <person name="Feng G."/>
            <person name="Zhu H."/>
        </authorList>
    </citation>
    <scope>NUCLEOTIDE SEQUENCE [LARGE SCALE GENOMIC DNA]</scope>
    <source>
        <strain evidence="2 3">9PBR-2</strain>
    </source>
</reference>
<evidence type="ECO:0000313" key="2">
    <source>
        <dbReference type="EMBL" id="RSK35504.1"/>
    </source>
</evidence>
<name>A0A428JQ99_9BACT</name>
<keyword evidence="1" id="KW-1133">Transmembrane helix</keyword>
<keyword evidence="1" id="KW-0812">Transmembrane</keyword>
<comment type="caution">
    <text evidence="2">The sequence shown here is derived from an EMBL/GenBank/DDBJ whole genome shotgun (WGS) entry which is preliminary data.</text>
</comment>
<organism evidence="2 3">
    <name type="scientific">Hymenobacter metallilatus</name>
    <dbReference type="NCBI Taxonomy" id="2493666"/>
    <lineage>
        <taxon>Bacteria</taxon>
        <taxon>Pseudomonadati</taxon>
        <taxon>Bacteroidota</taxon>
        <taxon>Cytophagia</taxon>
        <taxon>Cytophagales</taxon>
        <taxon>Hymenobacteraceae</taxon>
        <taxon>Hymenobacter</taxon>
    </lineage>
</organism>
<dbReference type="Proteomes" id="UP000280066">
    <property type="component" value="Unassembled WGS sequence"/>
</dbReference>
<evidence type="ECO:0008006" key="4">
    <source>
        <dbReference type="Google" id="ProtNLM"/>
    </source>
</evidence>
<gene>
    <name evidence="2" type="ORF">EI290_07345</name>
</gene>
<dbReference type="AlphaFoldDB" id="A0A428JQ99"/>
<keyword evidence="3" id="KW-1185">Reference proteome</keyword>
<accession>A0A428JQ99</accession>
<feature type="transmembrane region" description="Helical" evidence="1">
    <location>
        <begin position="41"/>
        <end position="59"/>
    </location>
</feature>
<evidence type="ECO:0000256" key="1">
    <source>
        <dbReference type="SAM" id="Phobius"/>
    </source>
</evidence>
<sequence>MQNTPLGFHSSKLKKWAILLFIVPLMALTAIRGILHQQEPIITIICTLGMCLLSVVIFTPNVTLTDKSIAIEQIWSTRNYSFQNYKSVSNGNTFLSKIHFDDGRSYRFMNGIDILGILSNPLEKGHIETQLHERILIHIEDKKTQN</sequence>
<proteinExistence type="predicted"/>
<protein>
    <recommendedName>
        <fullName evidence="4">PH domain-containing protein</fullName>
    </recommendedName>
</protein>
<keyword evidence="1" id="KW-0472">Membrane</keyword>